<dbReference type="InterPro" id="IPR035650">
    <property type="entry name" value="Tet_C"/>
</dbReference>
<keyword evidence="1" id="KW-0547">Nucleotide-binding</keyword>
<evidence type="ECO:0000313" key="6">
    <source>
        <dbReference type="EMBL" id="KGM92804.1"/>
    </source>
</evidence>
<dbReference type="GO" id="GO:0006412">
    <property type="term" value="P:translation"/>
    <property type="evidence" value="ECO:0007669"/>
    <property type="project" value="UniProtKB-KW"/>
</dbReference>
<dbReference type="PANTHER" id="PTHR43261:SF1">
    <property type="entry name" value="RIBOSOME-RELEASING FACTOR 2, MITOCHONDRIAL"/>
    <property type="match status" value="1"/>
</dbReference>
<dbReference type="CDD" id="cd04168">
    <property type="entry name" value="TetM_like"/>
    <property type="match status" value="1"/>
</dbReference>
<dbReference type="AlphaFoldDB" id="A0A0A0HUF7"/>
<dbReference type="GO" id="GO:0003924">
    <property type="term" value="F:GTPase activity"/>
    <property type="evidence" value="ECO:0007669"/>
    <property type="project" value="InterPro"/>
</dbReference>
<name>A0A0A0HUF7_CLONO</name>
<gene>
    <name evidence="6" type="ORF">Z968_12740</name>
</gene>
<dbReference type="EMBL" id="JENJ01000117">
    <property type="protein sequence ID" value="KGM92804.1"/>
    <property type="molecule type" value="Genomic_DNA"/>
</dbReference>
<dbReference type="SUPFAM" id="SSF50447">
    <property type="entry name" value="Translation proteins"/>
    <property type="match status" value="1"/>
</dbReference>
<dbReference type="OrthoDB" id="9801472at2"/>
<dbReference type="CDD" id="cd01684">
    <property type="entry name" value="Tet_like_IV"/>
    <property type="match status" value="1"/>
</dbReference>
<dbReference type="Gene3D" id="3.40.50.300">
    <property type="entry name" value="P-loop containing nucleotide triphosphate hydrolases"/>
    <property type="match status" value="1"/>
</dbReference>
<comment type="caution">
    <text evidence="6">The sequence shown here is derived from an EMBL/GenBank/DDBJ whole genome shotgun (WGS) entry which is preliminary data.</text>
</comment>
<dbReference type="PRINTS" id="PR00315">
    <property type="entry name" value="ELONGATNFCT"/>
</dbReference>
<dbReference type="GO" id="GO:0005525">
    <property type="term" value="F:GTP binding"/>
    <property type="evidence" value="ECO:0007669"/>
    <property type="project" value="UniProtKB-KW"/>
</dbReference>
<reference evidence="6 7" key="1">
    <citation type="submission" date="2014-01" db="EMBL/GenBank/DDBJ databases">
        <title>Plasmidome dynamics in the species complex Clostridium novyi sensu lato converts strains of independent lineages into distinctly different pathogens.</title>
        <authorList>
            <person name="Skarin H."/>
            <person name="Segerman B."/>
        </authorList>
    </citation>
    <scope>NUCLEOTIDE SEQUENCE [LARGE SCALE GENOMIC DNA]</scope>
    <source>
        <strain evidence="6 7">4552</strain>
    </source>
</reference>
<dbReference type="Proteomes" id="UP000030012">
    <property type="component" value="Unassembled WGS sequence"/>
</dbReference>
<evidence type="ECO:0000313" key="7">
    <source>
        <dbReference type="Proteomes" id="UP000030012"/>
    </source>
</evidence>
<protein>
    <submittedName>
        <fullName evidence="6">Tetracycline resistance protein tetQ</fullName>
    </submittedName>
</protein>
<dbReference type="Pfam" id="PF00009">
    <property type="entry name" value="GTP_EFTU"/>
    <property type="match status" value="1"/>
</dbReference>
<organism evidence="6 7">
    <name type="scientific">Clostridium novyi A str. 4552</name>
    <dbReference type="NCBI Taxonomy" id="1444289"/>
    <lineage>
        <taxon>Bacteria</taxon>
        <taxon>Bacillati</taxon>
        <taxon>Bacillota</taxon>
        <taxon>Clostridia</taxon>
        <taxon>Eubacteriales</taxon>
        <taxon>Clostridiaceae</taxon>
        <taxon>Clostridium</taxon>
    </lineage>
</organism>
<dbReference type="InterPro" id="IPR035647">
    <property type="entry name" value="EFG_III/V"/>
</dbReference>
<dbReference type="InterPro" id="IPR005517">
    <property type="entry name" value="Transl_elong_EFG/EF2_IV"/>
</dbReference>
<dbReference type="Gene3D" id="3.30.70.870">
    <property type="entry name" value="Elongation Factor G (Translational Gtpase), domain 3"/>
    <property type="match status" value="1"/>
</dbReference>
<dbReference type="InterPro" id="IPR041095">
    <property type="entry name" value="EFG_II"/>
</dbReference>
<dbReference type="SUPFAM" id="SSF54980">
    <property type="entry name" value="EF-G C-terminal domain-like"/>
    <property type="match status" value="2"/>
</dbReference>
<dbReference type="GO" id="GO:0046677">
    <property type="term" value="P:response to antibiotic"/>
    <property type="evidence" value="ECO:0007669"/>
    <property type="project" value="UniProtKB-KW"/>
</dbReference>
<evidence type="ECO:0000256" key="3">
    <source>
        <dbReference type="ARBA" id="ARBA00023134"/>
    </source>
</evidence>
<dbReference type="GO" id="GO:0032790">
    <property type="term" value="P:ribosome disassembly"/>
    <property type="evidence" value="ECO:0007669"/>
    <property type="project" value="TreeGrafter"/>
</dbReference>
<dbReference type="NCBIfam" id="TIGR00231">
    <property type="entry name" value="small_GTP"/>
    <property type="match status" value="1"/>
</dbReference>
<dbReference type="Pfam" id="PF00679">
    <property type="entry name" value="EFG_C"/>
    <property type="match status" value="1"/>
</dbReference>
<dbReference type="InterPro" id="IPR000795">
    <property type="entry name" value="T_Tr_GTP-bd_dom"/>
</dbReference>
<dbReference type="CDD" id="cd03690">
    <property type="entry name" value="Tet_II"/>
    <property type="match status" value="1"/>
</dbReference>
<dbReference type="Pfam" id="PF03764">
    <property type="entry name" value="EFG_IV"/>
    <property type="match status" value="1"/>
</dbReference>
<evidence type="ECO:0000256" key="4">
    <source>
        <dbReference type="ARBA" id="ARBA00023251"/>
    </source>
</evidence>
<dbReference type="SUPFAM" id="SSF54211">
    <property type="entry name" value="Ribosomal protein S5 domain 2-like"/>
    <property type="match status" value="1"/>
</dbReference>
<dbReference type="CDD" id="cd03711">
    <property type="entry name" value="Tet_C"/>
    <property type="match status" value="1"/>
</dbReference>
<sequence length="651" mass="73460">MKIINIGILAHVDAGKTTVTEGLLYKSGAINKIGRVDNATTITDSMELERDRGITIRASTVSFNYNDTKVNIIDTPGHMDFIAEVERTLKVLDGAILVISAKEGIQVQTKVIFNTLVKLNIPTLIFVNKIDRKGVCLDEIYAQIQEKLTSNLAIMQSVRIKDKDDFELTNIKDDKVIQNQISEKLLDINNELAEKYINGDVITGKEYNDVFLDEVNNCNLYPVFHGSALKNIGIDELLFAITNYLPTNSYNTEDLLSAYVYKIDRDEKSRKMTFLRIFRGSIKIRQETFINGGEEVFKVRNLGSIINGEIVKMDQVGSGDIAIIFNANSLKIGDYIGHKYDEALDTGIAQPLLRASIKPCDLSERSKLIEALFELTEEDPFLDCEINGDTGEIILKLFGNIQMEVIESLLKSRYKIDARFGELKTIYKERPKRNSKAVIHIEVPPNPYWASVGLSIEPLPIGSGLSYETTVSYGYLNNSFQYAVREAVENACKEGLYGWEITDLKVTFDYGLYYSPVSTPSDFRNLTPYVFWEALRKAGTEILEPYLKYTVQVPNDFCGRVMSDLRKMRASIEDIIGKGEETTLSGRIPVDTSKSYQAELLSYSNGKGIFITEPYGYDIYNAEPIINDIVNDNNDSNKEGLRYLFQKQDKN</sequence>
<keyword evidence="4" id="KW-0046">Antibiotic resistance</keyword>
<dbReference type="InterPro" id="IPR000640">
    <property type="entry name" value="EFG_V-like"/>
</dbReference>
<dbReference type="SMART" id="SM00889">
    <property type="entry name" value="EFG_IV"/>
    <property type="match status" value="1"/>
</dbReference>
<accession>A0A0A0HUF7</accession>
<dbReference type="InterPro" id="IPR014721">
    <property type="entry name" value="Ribsml_uS5_D2-typ_fold_subgr"/>
</dbReference>
<dbReference type="Gene3D" id="3.30.70.240">
    <property type="match status" value="1"/>
</dbReference>
<evidence type="ECO:0000256" key="2">
    <source>
        <dbReference type="ARBA" id="ARBA00022917"/>
    </source>
</evidence>
<dbReference type="Pfam" id="PF14492">
    <property type="entry name" value="EFG_III"/>
    <property type="match status" value="1"/>
</dbReference>
<dbReference type="PROSITE" id="PS51722">
    <property type="entry name" value="G_TR_2"/>
    <property type="match status" value="1"/>
</dbReference>
<evidence type="ECO:0000256" key="1">
    <source>
        <dbReference type="ARBA" id="ARBA00022741"/>
    </source>
</evidence>
<dbReference type="InterPro" id="IPR009000">
    <property type="entry name" value="Transl_B-barrel_sf"/>
</dbReference>
<dbReference type="SUPFAM" id="SSF52540">
    <property type="entry name" value="P-loop containing nucleoside triphosphate hydrolases"/>
    <property type="match status" value="1"/>
</dbReference>
<proteinExistence type="predicted"/>
<dbReference type="NCBIfam" id="NF012153">
    <property type="entry name" value="tet_protect"/>
    <property type="match status" value="1"/>
</dbReference>
<keyword evidence="2" id="KW-0648">Protein biosynthesis</keyword>
<dbReference type="PRINTS" id="PR01037">
    <property type="entry name" value="TCRTETOQM"/>
</dbReference>
<dbReference type="PROSITE" id="PS00301">
    <property type="entry name" value="G_TR_1"/>
    <property type="match status" value="1"/>
</dbReference>
<dbReference type="InterPro" id="IPR031157">
    <property type="entry name" value="G_TR_CS"/>
</dbReference>
<dbReference type="RefSeq" id="WP_039256333.1">
    <property type="nucleotide sequence ID" value="NZ_JENJ01000117.1"/>
</dbReference>
<dbReference type="SMART" id="SM00838">
    <property type="entry name" value="EFG_C"/>
    <property type="match status" value="1"/>
</dbReference>
<dbReference type="InterPro" id="IPR005225">
    <property type="entry name" value="Small_GTP-bd"/>
</dbReference>
<dbReference type="Gene3D" id="3.30.230.10">
    <property type="match status" value="1"/>
</dbReference>
<dbReference type="InterPro" id="IPR020568">
    <property type="entry name" value="Ribosomal_Su5_D2-typ_SF"/>
</dbReference>
<keyword evidence="3" id="KW-0342">GTP-binding</keyword>
<dbReference type="PANTHER" id="PTHR43261">
    <property type="entry name" value="TRANSLATION ELONGATION FACTOR G-RELATED"/>
    <property type="match status" value="1"/>
</dbReference>
<dbReference type="InterPro" id="IPR027417">
    <property type="entry name" value="P-loop_NTPase"/>
</dbReference>
<feature type="domain" description="Tr-type G" evidence="5">
    <location>
        <begin position="1"/>
        <end position="249"/>
    </location>
</feature>
<evidence type="ECO:0000259" key="5">
    <source>
        <dbReference type="PROSITE" id="PS51722"/>
    </source>
</evidence>
<dbReference type="Gene3D" id="2.40.30.10">
    <property type="entry name" value="Translation factors"/>
    <property type="match status" value="1"/>
</dbReference>